<dbReference type="InterPro" id="IPR051010">
    <property type="entry name" value="BCAA_transport"/>
</dbReference>
<sequence length="384" mass="41371">MRMVKVLLSVFLVLTLLGGSAFAADTIKIGVLAPLTGFAAADGESVLNSVNIAVDKINASGGVLGKKVELVVYDDRADAKEAVSLAHKLIGQDRVVAVVGGSYSMPTRAVATFFQEAQIPFVAAYAVHPDITKAGDFCFRNGFLAEVEGKAAAKVATDMLGAKRIAVLYSDIDFGRTLSKGFKEYIENKTTGVEIVYSKAYPFKEKDYKPYLSEIKELNPDLIMVNGYYFQTGPILKQAREMGIKSIILGEEGADSPKLVELAGPSAAEGFIIVTNLNRDDERPVVQNFIKEYEGRYGIAPDMVGASAYDALTIIVDAIQRAGSTDGKAIRDAIASTKDFDGLTGVIKGFNEIGEVVKPVQVQIIKFGKYHYFGVVDDPDIINP</sequence>
<dbReference type="InterPro" id="IPR000709">
    <property type="entry name" value="Leu_Ile_Val-bd"/>
</dbReference>
<dbReference type="InterPro" id="IPR028081">
    <property type="entry name" value="Leu-bd"/>
</dbReference>
<dbReference type="PANTHER" id="PTHR30483">
    <property type="entry name" value="LEUCINE-SPECIFIC-BINDING PROTEIN"/>
    <property type="match status" value="1"/>
</dbReference>
<dbReference type="eggNOG" id="COG0683">
    <property type="taxonomic scope" value="Bacteria"/>
</dbReference>
<evidence type="ECO:0000256" key="2">
    <source>
        <dbReference type="ARBA" id="ARBA00022448"/>
    </source>
</evidence>
<accession>G7VA51</accession>
<evidence type="ECO:0000256" key="4">
    <source>
        <dbReference type="ARBA" id="ARBA00022970"/>
    </source>
</evidence>
<evidence type="ECO:0000313" key="7">
    <source>
        <dbReference type="EMBL" id="AER66751.1"/>
    </source>
</evidence>
<dbReference type="Proteomes" id="UP000005868">
    <property type="component" value="Chromosome"/>
</dbReference>
<keyword evidence="3 5" id="KW-0732">Signal</keyword>
<keyword evidence="2" id="KW-0813">Transport</keyword>
<feature type="chain" id="PRO_5003504533" evidence="5">
    <location>
        <begin position="24"/>
        <end position="384"/>
    </location>
</feature>
<dbReference type="PRINTS" id="PR00337">
    <property type="entry name" value="LEUILEVALBP"/>
</dbReference>
<dbReference type="GO" id="GO:0006865">
    <property type="term" value="P:amino acid transport"/>
    <property type="evidence" value="ECO:0007669"/>
    <property type="project" value="UniProtKB-KW"/>
</dbReference>
<dbReference type="AlphaFoldDB" id="G7VA51"/>
<dbReference type="Pfam" id="PF13458">
    <property type="entry name" value="Peripla_BP_6"/>
    <property type="match status" value="1"/>
</dbReference>
<dbReference type="OrthoDB" id="1392at2"/>
<protein>
    <submittedName>
        <fullName evidence="7">Amino acid/amide ABC transporter substrate-binding protein, HAAT family</fullName>
    </submittedName>
</protein>
<evidence type="ECO:0000313" key="8">
    <source>
        <dbReference type="Proteomes" id="UP000005868"/>
    </source>
</evidence>
<evidence type="ECO:0000256" key="3">
    <source>
        <dbReference type="ARBA" id="ARBA00022729"/>
    </source>
</evidence>
<dbReference type="HOGENOM" id="CLU_027128_6_2_0"/>
<feature type="signal peptide" evidence="5">
    <location>
        <begin position="1"/>
        <end position="23"/>
    </location>
</feature>
<dbReference type="KEGG" id="tli:Tlie_1018"/>
<gene>
    <name evidence="7" type="ordered locus">Tlie_1018</name>
</gene>
<feature type="domain" description="Leucine-binding protein" evidence="6">
    <location>
        <begin position="26"/>
        <end position="363"/>
    </location>
</feature>
<evidence type="ECO:0000256" key="5">
    <source>
        <dbReference type="SAM" id="SignalP"/>
    </source>
</evidence>
<reference evidence="7 8" key="2">
    <citation type="journal article" date="2012" name="Stand. Genomic Sci.">
        <title>Genome sequence of the moderately thermophilic, amino-acid-degrading and sulfur-reducing bacterium Thermovirga lienii type strain (Cas60314(T)).</title>
        <authorList>
            <person name="Goker M."/>
            <person name="Saunders E."/>
            <person name="Lapidus A."/>
            <person name="Nolan M."/>
            <person name="Lucas S."/>
            <person name="Hammon N."/>
            <person name="Deshpande S."/>
            <person name="Cheng J.F."/>
            <person name="Han C."/>
            <person name="Tapia R."/>
            <person name="Goodwin L.A."/>
            <person name="Pitluck S."/>
            <person name="Liolios K."/>
            <person name="Mavromatis K."/>
            <person name="Pagani I."/>
            <person name="Ivanova N."/>
            <person name="Mikhailova N."/>
            <person name="Pati A."/>
            <person name="Chen A."/>
            <person name="Palaniappan K."/>
            <person name="Land M."/>
            <person name="Chang Y.J."/>
            <person name="Jeffries C.D."/>
            <person name="Brambilla E.M."/>
            <person name="Rohde M."/>
            <person name="Spring S."/>
            <person name="Detter J.C."/>
            <person name="Woyke T."/>
            <person name="Bristow J."/>
            <person name="Eisen J.A."/>
            <person name="Markowitz V."/>
            <person name="Hugenholtz P."/>
            <person name="Kyrpides N.C."/>
            <person name="Klenk H.P."/>
        </authorList>
    </citation>
    <scope>NUCLEOTIDE SEQUENCE [LARGE SCALE GENOMIC DNA]</scope>
    <source>
        <strain evidence="8">ATCC BAA-1197 / DSM 17291 / Cas60314</strain>
    </source>
</reference>
<dbReference type="CDD" id="cd19981">
    <property type="entry name" value="PBP1_ABC_HAAT-like"/>
    <property type="match status" value="1"/>
</dbReference>
<organism evidence="7 8">
    <name type="scientific">Thermovirga lienii (strain ATCC BAA-1197 / DSM 17291 / Cas60314)</name>
    <dbReference type="NCBI Taxonomy" id="580340"/>
    <lineage>
        <taxon>Bacteria</taxon>
        <taxon>Thermotogati</taxon>
        <taxon>Synergistota</taxon>
        <taxon>Synergistia</taxon>
        <taxon>Synergistales</taxon>
        <taxon>Thermovirgaceae</taxon>
        <taxon>Thermovirga</taxon>
    </lineage>
</organism>
<keyword evidence="4" id="KW-0029">Amino-acid transport</keyword>
<proteinExistence type="inferred from homology"/>
<evidence type="ECO:0000256" key="1">
    <source>
        <dbReference type="ARBA" id="ARBA00010062"/>
    </source>
</evidence>
<dbReference type="Gene3D" id="3.40.50.2300">
    <property type="match status" value="2"/>
</dbReference>
<dbReference type="STRING" id="580340.Tlie_1018"/>
<dbReference type="PANTHER" id="PTHR30483:SF6">
    <property type="entry name" value="PERIPLASMIC BINDING PROTEIN OF ABC TRANSPORTER FOR NATURAL AMINO ACIDS"/>
    <property type="match status" value="1"/>
</dbReference>
<keyword evidence="8" id="KW-1185">Reference proteome</keyword>
<dbReference type="InterPro" id="IPR028082">
    <property type="entry name" value="Peripla_BP_I"/>
</dbReference>
<comment type="similarity">
    <text evidence="1">Belongs to the leucine-binding protein family.</text>
</comment>
<reference evidence="8" key="1">
    <citation type="submission" date="2011-10" db="EMBL/GenBank/DDBJ databases">
        <title>The complete genome of chromosome of Thermovirga lienii DSM 17291.</title>
        <authorList>
            <consortium name="US DOE Joint Genome Institute (JGI-PGF)"/>
            <person name="Lucas S."/>
            <person name="Copeland A."/>
            <person name="Lapidus A."/>
            <person name="Glavina del Rio T."/>
            <person name="Dalin E."/>
            <person name="Tice H."/>
            <person name="Bruce D."/>
            <person name="Goodwin L."/>
            <person name="Pitluck S."/>
            <person name="Peters L."/>
            <person name="Mikhailova N."/>
            <person name="Saunders E."/>
            <person name="Kyrpides N."/>
            <person name="Mavromatis K."/>
            <person name="Ivanova N."/>
            <person name="Last F.I."/>
            <person name="Brettin T."/>
            <person name="Detter J.C."/>
            <person name="Han C."/>
            <person name="Larimer F."/>
            <person name="Land M."/>
            <person name="Hauser L."/>
            <person name="Markowitz V."/>
            <person name="Cheng J.-F."/>
            <person name="Hugenholtz P."/>
            <person name="Woyke T."/>
            <person name="Wu D."/>
            <person name="Spring S."/>
            <person name="Schroeder M."/>
            <person name="Brambilla E.-M."/>
            <person name="Klenk H.-P."/>
            <person name="Eisen J.A."/>
        </authorList>
    </citation>
    <scope>NUCLEOTIDE SEQUENCE [LARGE SCALE GENOMIC DNA]</scope>
    <source>
        <strain evidence="8">ATCC BAA-1197 / DSM 17291 / Cas60314</strain>
    </source>
</reference>
<dbReference type="SUPFAM" id="SSF53822">
    <property type="entry name" value="Periplasmic binding protein-like I"/>
    <property type="match status" value="1"/>
</dbReference>
<name>G7VA51_THELD</name>
<dbReference type="EMBL" id="CP003096">
    <property type="protein sequence ID" value="AER66751.1"/>
    <property type="molecule type" value="Genomic_DNA"/>
</dbReference>
<evidence type="ECO:0000259" key="6">
    <source>
        <dbReference type="Pfam" id="PF13458"/>
    </source>
</evidence>